<organism evidence="2 3">
    <name type="scientific">Stieleria maiorica</name>
    <dbReference type="NCBI Taxonomy" id="2795974"/>
    <lineage>
        <taxon>Bacteria</taxon>
        <taxon>Pseudomonadati</taxon>
        <taxon>Planctomycetota</taxon>
        <taxon>Planctomycetia</taxon>
        <taxon>Pirellulales</taxon>
        <taxon>Pirellulaceae</taxon>
        <taxon>Stieleria</taxon>
    </lineage>
</organism>
<dbReference type="AlphaFoldDB" id="A0A5B9M4L7"/>
<reference evidence="2 3" key="1">
    <citation type="submission" date="2019-02" db="EMBL/GenBank/DDBJ databases">
        <title>Planctomycetal bacteria perform biofilm scaping via a novel small molecule.</title>
        <authorList>
            <person name="Jeske O."/>
            <person name="Boedeker C."/>
            <person name="Wiegand S."/>
            <person name="Breitling P."/>
            <person name="Kallscheuer N."/>
            <person name="Jogler M."/>
            <person name="Rohde M."/>
            <person name="Petersen J."/>
            <person name="Medema M.H."/>
            <person name="Surup F."/>
            <person name="Jogler C."/>
        </authorList>
    </citation>
    <scope>NUCLEOTIDE SEQUENCE [LARGE SCALE GENOMIC DNA]</scope>
    <source>
        <strain evidence="2 3">Mal15</strain>
    </source>
</reference>
<dbReference type="Proteomes" id="UP000321353">
    <property type="component" value="Chromosome"/>
</dbReference>
<evidence type="ECO:0000256" key="1">
    <source>
        <dbReference type="SAM" id="Phobius"/>
    </source>
</evidence>
<keyword evidence="1" id="KW-1133">Transmembrane helix</keyword>
<keyword evidence="1" id="KW-0472">Membrane</keyword>
<dbReference type="EMBL" id="CP036264">
    <property type="protein sequence ID" value="QEF95992.1"/>
    <property type="molecule type" value="Genomic_DNA"/>
</dbReference>
<dbReference type="KEGG" id="smam:Mal15_00180"/>
<accession>A0A5B9M4L7</accession>
<keyword evidence="1" id="KW-0812">Transmembrane</keyword>
<evidence type="ECO:0000313" key="2">
    <source>
        <dbReference type="EMBL" id="QEF95992.1"/>
    </source>
</evidence>
<keyword evidence="3" id="KW-1185">Reference proteome</keyword>
<proteinExistence type="predicted"/>
<feature type="transmembrane region" description="Helical" evidence="1">
    <location>
        <begin position="24"/>
        <end position="43"/>
    </location>
</feature>
<gene>
    <name evidence="2" type="ORF">Mal15_00180</name>
</gene>
<protein>
    <submittedName>
        <fullName evidence="2">Uncharacterized protein</fullName>
    </submittedName>
</protein>
<evidence type="ECO:0000313" key="3">
    <source>
        <dbReference type="Proteomes" id="UP000321353"/>
    </source>
</evidence>
<sequence length="251" mass="27531">MLSPTSPLHGDTTLQSRSRSRRPVTWLIVLGAAIGIASSIHFNRQLFDLRRQRARLIEEVGLLEVTDPKRVYISRVPVGPDEIPPGVAAAHVWRYRIYLPAGYGPSFITGRRAIAADSPRSAGGRDSSWGGKEQDPVETVLTIALIKNETGWISSRIQGGSSSSSSLADDLPLDSLDDLVVESVVTAETPSKSFSVDEPICLLRLRGREPVEGGDPTLYPGIVTYLVESDRRDAFEQWAQGKIDRMPEVQK</sequence>
<name>A0A5B9M4L7_9BACT</name>